<dbReference type="Proteomes" id="UP001153636">
    <property type="component" value="Chromosome 2"/>
</dbReference>
<dbReference type="AlphaFoldDB" id="A0A9P0G950"/>
<keyword evidence="3" id="KW-0805">Transcription regulation</keyword>
<evidence type="ECO:0000256" key="1">
    <source>
        <dbReference type="ARBA" id="ARBA00011764"/>
    </source>
</evidence>
<evidence type="ECO:0000259" key="6">
    <source>
        <dbReference type="Pfam" id="PF13873"/>
    </source>
</evidence>
<comment type="subunit">
    <text evidence="1">Self-associates forming complexes of several hundred monomers.</text>
</comment>
<proteinExistence type="predicted"/>
<name>A0A9P0G950_9CUCU</name>
<dbReference type="EMBL" id="OV651814">
    <property type="protein sequence ID" value="CAH1106804.1"/>
    <property type="molecule type" value="Genomic_DNA"/>
</dbReference>
<dbReference type="OrthoDB" id="6783481at2759"/>
<evidence type="ECO:0000313" key="7">
    <source>
        <dbReference type="EMBL" id="CAH1106804.1"/>
    </source>
</evidence>
<evidence type="ECO:0000256" key="5">
    <source>
        <dbReference type="ARBA" id="ARBA00025466"/>
    </source>
</evidence>
<keyword evidence="4" id="KW-0804">Transcription</keyword>
<protein>
    <recommendedName>
        <fullName evidence="2">Regulatory protein zeste</fullName>
    </recommendedName>
</protein>
<feature type="domain" description="Myb/SANT-like DNA-binding" evidence="6">
    <location>
        <begin position="7"/>
        <end position="79"/>
    </location>
</feature>
<gene>
    <name evidence="7" type="ORF">PSYICH_LOCUS7735</name>
</gene>
<comment type="function">
    <text evidence="5">Involved in transvection phenomena (= synapsis-dependent gene expression), where the synaptic pairing of chromosomes carrying genes with which zeste interacts influences the expression of these genes. Zeste binds to DNA and stimulates transcription from a nearby promoter.</text>
</comment>
<reference evidence="7" key="1">
    <citation type="submission" date="2022-01" db="EMBL/GenBank/DDBJ databases">
        <authorList>
            <person name="King R."/>
        </authorList>
    </citation>
    <scope>NUCLEOTIDE SEQUENCE</scope>
</reference>
<evidence type="ECO:0000256" key="3">
    <source>
        <dbReference type="ARBA" id="ARBA00023015"/>
    </source>
</evidence>
<evidence type="ECO:0000256" key="4">
    <source>
        <dbReference type="ARBA" id="ARBA00023163"/>
    </source>
</evidence>
<evidence type="ECO:0000313" key="8">
    <source>
        <dbReference type="Proteomes" id="UP001153636"/>
    </source>
</evidence>
<organism evidence="7 8">
    <name type="scientific">Psylliodes chrysocephalus</name>
    <dbReference type="NCBI Taxonomy" id="3402493"/>
    <lineage>
        <taxon>Eukaryota</taxon>
        <taxon>Metazoa</taxon>
        <taxon>Ecdysozoa</taxon>
        <taxon>Arthropoda</taxon>
        <taxon>Hexapoda</taxon>
        <taxon>Insecta</taxon>
        <taxon>Pterygota</taxon>
        <taxon>Neoptera</taxon>
        <taxon>Endopterygota</taxon>
        <taxon>Coleoptera</taxon>
        <taxon>Polyphaga</taxon>
        <taxon>Cucujiformia</taxon>
        <taxon>Chrysomeloidea</taxon>
        <taxon>Chrysomelidae</taxon>
        <taxon>Galerucinae</taxon>
        <taxon>Alticini</taxon>
        <taxon>Psylliodes</taxon>
    </lineage>
</organism>
<dbReference type="Pfam" id="PF13873">
    <property type="entry name" value="Myb_DNA-bind_5"/>
    <property type="match status" value="1"/>
</dbReference>
<keyword evidence="8" id="KW-1185">Reference proteome</keyword>
<sequence length="168" mass="19734">MDKKLKRSHNFTAYEVALLIALVKERTSEIECRKSDTDTNKIKNEARAHVCQKFNSHLKQSICRDVDVLKNKYNNEKKKYADEKRHLYAPKQNNLRSNLGRWASSKQALAALQIECFKKEHDLKLKHAQEKLDEFIRLQRLEFEARIRLITNGNLPNDIQTKINCSKP</sequence>
<dbReference type="InterPro" id="IPR028002">
    <property type="entry name" value="Myb_DNA-bind_5"/>
</dbReference>
<evidence type="ECO:0000256" key="2">
    <source>
        <dbReference type="ARBA" id="ARBA00016807"/>
    </source>
</evidence>
<accession>A0A9P0G950</accession>